<dbReference type="Pfam" id="PF00535">
    <property type="entry name" value="Glycos_transf_2"/>
    <property type="match status" value="1"/>
</dbReference>
<evidence type="ECO:0000313" key="3">
    <source>
        <dbReference type="Proteomes" id="UP000000310"/>
    </source>
</evidence>
<dbReference type="Gene3D" id="3.90.550.10">
    <property type="entry name" value="Spore Coat Polysaccharide Biosynthesis Protein SpsA, Chain A"/>
    <property type="match status" value="1"/>
</dbReference>
<evidence type="ECO:0000313" key="2">
    <source>
        <dbReference type="EMBL" id="ADY51388.1"/>
    </source>
</evidence>
<dbReference type="STRING" id="762903.Pedsa_0816"/>
<reference evidence="2 3" key="1">
    <citation type="journal article" date="2011" name="Stand. Genomic Sci.">
        <title>Complete genome sequence of the gliding, heparinolytic Pedobacter saltans type strain (113).</title>
        <authorList>
            <person name="Liolios K."/>
            <person name="Sikorski J."/>
            <person name="Lu M."/>
            <person name="Nolan M."/>
            <person name="Lapidus A."/>
            <person name="Lucas S."/>
            <person name="Hammon N."/>
            <person name="Deshpande S."/>
            <person name="Cheng J.F."/>
            <person name="Tapia R."/>
            <person name="Han C."/>
            <person name="Goodwin L."/>
            <person name="Pitluck S."/>
            <person name="Huntemann M."/>
            <person name="Ivanova N."/>
            <person name="Pagani I."/>
            <person name="Mavromatis K."/>
            <person name="Ovchinikova G."/>
            <person name="Pati A."/>
            <person name="Chen A."/>
            <person name="Palaniappan K."/>
            <person name="Land M."/>
            <person name="Hauser L."/>
            <person name="Brambilla E.M."/>
            <person name="Kotsyurbenko O."/>
            <person name="Rohde M."/>
            <person name="Tindall B.J."/>
            <person name="Abt B."/>
            <person name="Goker M."/>
            <person name="Detter J.C."/>
            <person name="Woyke T."/>
            <person name="Bristow J."/>
            <person name="Eisen J.A."/>
            <person name="Markowitz V."/>
            <person name="Hugenholtz P."/>
            <person name="Klenk H.P."/>
            <person name="Kyrpides N.C."/>
        </authorList>
    </citation>
    <scope>NUCLEOTIDE SEQUENCE [LARGE SCALE GENOMIC DNA]</scope>
    <source>
        <strain evidence="3">ATCC 51119 / DSM 12145 / JCM 21818 / LMG 10337 / NBRC 100064 / NCIMB 13643</strain>
    </source>
</reference>
<gene>
    <name evidence="2" type="ordered locus">Pedsa_0816</name>
</gene>
<dbReference type="GO" id="GO:0016758">
    <property type="term" value="F:hexosyltransferase activity"/>
    <property type="evidence" value="ECO:0007669"/>
    <property type="project" value="UniProtKB-ARBA"/>
</dbReference>
<dbReference type="KEGG" id="psn:Pedsa_0816"/>
<reference evidence="3" key="2">
    <citation type="submission" date="2011-02" db="EMBL/GenBank/DDBJ databases">
        <title>The complete genome of Pedobacter saltans DSM 12145.</title>
        <authorList>
            <consortium name="US DOE Joint Genome Institute (JGI-PGF)"/>
            <person name="Lucas S."/>
            <person name="Copeland A."/>
            <person name="Lapidus A."/>
            <person name="Bruce D."/>
            <person name="Goodwin L."/>
            <person name="Pitluck S."/>
            <person name="Kyrpides N."/>
            <person name="Mavromatis K."/>
            <person name="Pagani I."/>
            <person name="Ivanova N."/>
            <person name="Ovchinnikova G."/>
            <person name="Lu M."/>
            <person name="Detter J.C."/>
            <person name="Han C."/>
            <person name="Land M."/>
            <person name="Hauser L."/>
            <person name="Markowitz V."/>
            <person name="Cheng J.-F."/>
            <person name="Hugenholtz P."/>
            <person name="Woyke T."/>
            <person name="Wu D."/>
            <person name="Tindall B."/>
            <person name="Pomrenke H.G."/>
            <person name="Brambilla E."/>
            <person name="Klenk H.-P."/>
            <person name="Eisen J.A."/>
        </authorList>
    </citation>
    <scope>NUCLEOTIDE SEQUENCE [LARGE SCALE GENOMIC DNA]</scope>
    <source>
        <strain evidence="3">ATCC 51119 / DSM 12145 / JCM 21818 / LMG 10337 / NBRC 100064 / NCIMB 13643</strain>
    </source>
</reference>
<dbReference type="PANTHER" id="PTHR22916">
    <property type="entry name" value="GLYCOSYLTRANSFERASE"/>
    <property type="match status" value="1"/>
</dbReference>
<keyword evidence="2" id="KW-0808">Transferase</keyword>
<accession>F0S9N2</accession>
<evidence type="ECO:0000259" key="1">
    <source>
        <dbReference type="Pfam" id="PF00535"/>
    </source>
</evidence>
<feature type="domain" description="Glycosyltransferase 2-like" evidence="1">
    <location>
        <begin position="9"/>
        <end position="141"/>
    </location>
</feature>
<name>F0S9N2_PSESL</name>
<dbReference type="InterPro" id="IPR001173">
    <property type="entry name" value="Glyco_trans_2-like"/>
</dbReference>
<organism evidence="2 3">
    <name type="scientific">Pseudopedobacter saltans (strain ATCC 51119 / DSM 12145 / JCM 21818 / CCUG 39354 / LMG 10337 / NBRC 100064 / NCIMB 13643)</name>
    <name type="common">Pedobacter saltans</name>
    <dbReference type="NCBI Taxonomy" id="762903"/>
    <lineage>
        <taxon>Bacteria</taxon>
        <taxon>Pseudomonadati</taxon>
        <taxon>Bacteroidota</taxon>
        <taxon>Sphingobacteriia</taxon>
        <taxon>Sphingobacteriales</taxon>
        <taxon>Sphingobacteriaceae</taxon>
        <taxon>Pseudopedobacter</taxon>
    </lineage>
</organism>
<dbReference type="Proteomes" id="UP000000310">
    <property type="component" value="Chromosome"/>
</dbReference>
<sequence>MENEDIMVSICCITYNQEKYIGHAIESFLMQKTNFKYEVIIGDDCSTDRTCEIMESYCQMHPNKIKLLKNVQNLGGTKNQVKVIREAKGKYIAICDGDDYWTDPLKLQKQVDFMEANPDCVICCHYTKVIDEEGKLVYEHPEPKMLIHYYEDLLIGNRKETRTSSLLVRNTKEVTDIDTYNWYYKAYGADVMFKLFILSKTEQKIYVLPEVMGVYRLHRGGMWSLLDSKIKQDRSISDFNIIIAHFPYSRLYKKKLLTYYLNKYFLFELKTLNLSRAFHTIYRLTFTFCGVSYI</sequence>
<keyword evidence="3" id="KW-1185">Reference proteome</keyword>
<dbReference type="OrthoDB" id="9815829at2"/>
<dbReference type="eggNOG" id="COG0463">
    <property type="taxonomic scope" value="Bacteria"/>
</dbReference>
<proteinExistence type="predicted"/>
<dbReference type="RefSeq" id="WP_013631888.1">
    <property type="nucleotide sequence ID" value="NC_015177.1"/>
</dbReference>
<dbReference type="PANTHER" id="PTHR22916:SF3">
    <property type="entry name" value="UDP-GLCNAC:BETAGAL BETA-1,3-N-ACETYLGLUCOSAMINYLTRANSFERASE-LIKE PROTEIN 1"/>
    <property type="match status" value="1"/>
</dbReference>
<dbReference type="InterPro" id="IPR029044">
    <property type="entry name" value="Nucleotide-diphossugar_trans"/>
</dbReference>
<dbReference type="EMBL" id="CP002545">
    <property type="protein sequence ID" value="ADY51388.1"/>
    <property type="molecule type" value="Genomic_DNA"/>
</dbReference>
<dbReference type="SUPFAM" id="SSF53448">
    <property type="entry name" value="Nucleotide-diphospho-sugar transferases"/>
    <property type="match status" value="1"/>
</dbReference>
<dbReference type="HOGENOM" id="CLU_025996_4_4_10"/>
<protein>
    <submittedName>
        <fullName evidence="2">Glycosyl transferase family 2</fullName>
    </submittedName>
</protein>
<dbReference type="AlphaFoldDB" id="F0S9N2"/>